<feature type="active site" description="Nucleophile" evidence="9">
    <location>
        <position position="102"/>
    </location>
</feature>
<feature type="domain" description="tRNA-specific 2-thiouridylase MnmA-like C-terminal" evidence="10">
    <location>
        <begin position="277"/>
        <end position="348"/>
    </location>
</feature>
<evidence type="ECO:0000256" key="1">
    <source>
        <dbReference type="ARBA" id="ARBA00022555"/>
    </source>
</evidence>
<evidence type="ECO:0000256" key="2">
    <source>
        <dbReference type="ARBA" id="ARBA00022679"/>
    </source>
</evidence>
<evidence type="ECO:0000313" key="12">
    <source>
        <dbReference type="EMBL" id="MCA9307977.1"/>
    </source>
</evidence>
<dbReference type="Pfam" id="PF03054">
    <property type="entry name" value="tRNA_Me_trans"/>
    <property type="match status" value="1"/>
</dbReference>
<feature type="binding site" evidence="9">
    <location>
        <begin position="13"/>
        <end position="20"/>
    </location>
    <ligand>
        <name>ATP</name>
        <dbReference type="ChEBI" id="CHEBI:30616"/>
    </ligand>
</feature>
<dbReference type="NCBIfam" id="TIGR00420">
    <property type="entry name" value="trmU"/>
    <property type="match status" value="1"/>
</dbReference>
<evidence type="ECO:0000259" key="11">
    <source>
        <dbReference type="Pfam" id="PF20259"/>
    </source>
</evidence>
<comment type="function">
    <text evidence="9">Catalyzes the 2-thiolation of uridine at the wobble position (U34) of tRNA, leading to the formation of s(2)U34.</text>
</comment>
<dbReference type="Pfam" id="PF20259">
    <property type="entry name" value="tRNA_Me_trans_M"/>
    <property type="match status" value="1"/>
</dbReference>
<evidence type="ECO:0000256" key="6">
    <source>
        <dbReference type="ARBA" id="ARBA00022884"/>
    </source>
</evidence>
<keyword evidence="7" id="KW-1015">Disulfide bond</keyword>
<evidence type="ECO:0000313" key="13">
    <source>
        <dbReference type="Proteomes" id="UP000740557"/>
    </source>
</evidence>
<dbReference type="Gene3D" id="2.40.30.10">
    <property type="entry name" value="Translation factors"/>
    <property type="match status" value="1"/>
</dbReference>
<dbReference type="Gene3D" id="2.30.30.280">
    <property type="entry name" value="Adenine nucleotide alpha hydrolases-like domains"/>
    <property type="match status" value="1"/>
</dbReference>
<dbReference type="HAMAP" id="MF_00144">
    <property type="entry name" value="tRNA_thiouridyl_MnmA"/>
    <property type="match status" value="1"/>
</dbReference>
<feature type="binding site" evidence="9">
    <location>
        <position position="39"/>
    </location>
    <ligand>
        <name>ATP</name>
        <dbReference type="ChEBI" id="CHEBI:30616"/>
    </ligand>
</feature>
<keyword evidence="2 9" id="KW-0808">Transferase</keyword>
<feature type="region of interest" description="Interaction with tRNA" evidence="9">
    <location>
        <begin position="146"/>
        <end position="148"/>
    </location>
</feature>
<dbReference type="GO" id="GO:0000049">
    <property type="term" value="F:tRNA binding"/>
    <property type="evidence" value="ECO:0007669"/>
    <property type="project" value="UniProtKB-KW"/>
</dbReference>
<feature type="site" description="Interaction with tRNA" evidence="9">
    <location>
        <position position="127"/>
    </location>
</feature>
<sequence length="349" mass="38707">MISNTKQQKVAVGLSGGVDSSIAAYLLKEQGYDVVGVHMQCWDYNDAACTGEQDRADAVKIATQLNIPFLTLNFEKEYRENVISYFYNEYRSGRTPNPDVVCNREIKFGLFYDWAMSQGFDFIATGHYARVKHSPAQLFKGVDSSKDQSYFLYQVPLQKLEKVLFPLGEMYKEDVRKLATNIGLPTANKADSVGICFIGEVNIKDFLRAEIPFNFGPVTNISGEVIGEHDGIAFYTIGQRHGFRVSKYHGLPLYVIGKDASTNTLVVGYSEQGKCTNFSVQSTVWHSNVVLPLECSVRIRHLGEVYSCTLSGTPSNVNVELHKGIHGIAPGQSAVFYLDNLVMGGGIIH</sequence>
<comment type="subcellular location">
    <subcellularLocation>
        <location evidence="9">Cytoplasm</location>
    </subcellularLocation>
</comment>
<dbReference type="GO" id="GO:0103016">
    <property type="term" value="F:tRNA-uridine 2-sulfurtransferase activity"/>
    <property type="evidence" value="ECO:0007669"/>
    <property type="project" value="UniProtKB-EC"/>
</dbReference>
<keyword evidence="1 9" id="KW-0820">tRNA-binding</keyword>
<dbReference type="FunFam" id="3.40.50.620:FF:000115">
    <property type="entry name" value="tRNA-specific 2-thiouridylase MnmA"/>
    <property type="match status" value="1"/>
</dbReference>
<dbReference type="NCBIfam" id="NF001138">
    <property type="entry name" value="PRK00143.1"/>
    <property type="match status" value="1"/>
</dbReference>
<keyword evidence="6 9" id="KW-0694">RNA-binding</keyword>
<feature type="active site" description="Cysteine persulfide intermediate" evidence="9">
    <location>
        <position position="196"/>
    </location>
</feature>
<feature type="region of interest" description="Interaction with target base in tRNA" evidence="9">
    <location>
        <begin position="97"/>
        <end position="99"/>
    </location>
</feature>
<comment type="similarity">
    <text evidence="9">Belongs to the MnmA/TRMU family.</text>
</comment>
<gene>
    <name evidence="9 12" type="primary">mnmA</name>
    <name evidence="12" type="ORF">KC980_00525</name>
</gene>
<dbReference type="Pfam" id="PF20258">
    <property type="entry name" value="tRNA_Me_trans_C"/>
    <property type="match status" value="1"/>
</dbReference>
<reference evidence="12" key="1">
    <citation type="submission" date="2020-04" db="EMBL/GenBank/DDBJ databases">
        <authorList>
            <person name="Zhang T."/>
        </authorList>
    </citation>
    <scope>NUCLEOTIDE SEQUENCE</scope>
    <source>
        <strain evidence="12">HKST-UBA79</strain>
    </source>
</reference>
<dbReference type="SUPFAM" id="SSF52402">
    <property type="entry name" value="Adenine nucleotide alpha hydrolases-like"/>
    <property type="match status" value="1"/>
</dbReference>
<feature type="site" description="Interaction with tRNA" evidence="9">
    <location>
        <position position="332"/>
    </location>
</feature>
<dbReference type="GO" id="GO:0002143">
    <property type="term" value="P:tRNA wobble position uridine thiolation"/>
    <property type="evidence" value="ECO:0007669"/>
    <property type="project" value="TreeGrafter"/>
</dbReference>
<evidence type="ECO:0000256" key="7">
    <source>
        <dbReference type="ARBA" id="ARBA00023157"/>
    </source>
</evidence>
<dbReference type="InterPro" id="IPR023382">
    <property type="entry name" value="MnmA-like_central_sf"/>
</dbReference>
<evidence type="ECO:0000256" key="5">
    <source>
        <dbReference type="ARBA" id="ARBA00022840"/>
    </source>
</evidence>
<proteinExistence type="inferred from homology"/>
<dbReference type="Gene3D" id="3.40.50.620">
    <property type="entry name" value="HUPs"/>
    <property type="match status" value="1"/>
</dbReference>
<keyword evidence="9" id="KW-0963">Cytoplasm</keyword>
<protein>
    <recommendedName>
        <fullName evidence="9">tRNA-specific 2-thiouridylase MnmA</fullName>
        <ecNumber evidence="9">2.8.1.13</ecNumber>
    </recommendedName>
</protein>
<dbReference type="PANTHER" id="PTHR11933:SF5">
    <property type="entry name" value="MITOCHONDRIAL TRNA-SPECIFIC 2-THIOURIDYLASE 1"/>
    <property type="match status" value="1"/>
</dbReference>
<dbReference type="InterPro" id="IPR046885">
    <property type="entry name" value="MnmA-like_C"/>
</dbReference>
<dbReference type="InterPro" id="IPR004506">
    <property type="entry name" value="MnmA-like"/>
</dbReference>
<reference evidence="12" key="2">
    <citation type="journal article" date="2021" name="Microbiome">
        <title>Successional dynamics and alternative stable states in a saline activated sludge microbial community over 9 years.</title>
        <authorList>
            <person name="Wang Y."/>
            <person name="Ye J."/>
            <person name="Ju F."/>
            <person name="Liu L."/>
            <person name="Boyd J.A."/>
            <person name="Deng Y."/>
            <person name="Parks D.H."/>
            <person name="Jiang X."/>
            <person name="Yin X."/>
            <person name="Woodcroft B.J."/>
            <person name="Tyson G.W."/>
            <person name="Hugenholtz P."/>
            <person name="Polz M.F."/>
            <person name="Zhang T."/>
        </authorList>
    </citation>
    <scope>NUCLEOTIDE SEQUENCE</scope>
    <source>
        <strain evidence="12">HKST-UBA79</strain>
    </source>
</reference>
<evidence type="ECO:0000256" key="9">
    <source>
        <dbReference type="HAMAP-Rule" id="MF_00144"/>
    </source>
</evidence>
<comment type="caution">
    <text evidence="12">The sequence shown here is derived from an EMBL/GenBank/DDBJ whole genome shotgun (WGS) entry which is preliminary data.</text>
</comment>
<evidence type="ECO:0000256" key="4">
    <source>
        <dbReference type="ARBA" id="ARBA00022741"/>
    </source>
</evidence>
<evidence type="ECO:0000259" key="10">
    <source>
        <dbReference type="Pfam" id="PF20258"/>
    </source>
</evidence>
<dbReference type="InterPro" id="IPR014729">
    <property type="entry name" value="Rossmann-like_a/b/a_fold"/>
</dbReference>
<dbReference type="GO" id="GO:0005737">
    <property type="term" value="C:cytoplasm"/>
    <property type="evidence" value="ECO:0007669"/>
    <property type="project" value="UniProtKB-SubCell"/>
</dbReference>
<comment type="catalytic activity">
    <reaction evidence="8 9">
        <text>S-sulfanyl-L-cysteinyl-[protein] + uridine(34) in tRNA + AH2 + ATP = 2-thiouridine(34) in tRNA + L-cysteinyl-[protein] + A + AMP + diphosphate + H(+)</text>
        <dbReference type="Rhea" id="RHEA:47032"/>
        <dbReference type="Rhea" id="RHEA-COMP:10131"/>
        <dbReference type="Rhea" id="RHEA-COMP:11726"/>
        <dbReference type="Rhea" id="RHEA-COMP:11727"/>
        <dbReference type="Rhea" id="RHEA-COMP:11728"/>
        <dbReference type="ChEBI" id="CHEBI:13193"/>
        <dbReference type="ChEBI" id="CHEBI:15378"/>
        <dbReference type="ChEBI" id="CHEBI:17499"/>
        <dbReference type="ChEBI" id="CHEBI:29950"/>
        <dbReference type="ChEBI" id="CHEBI:30616"/>
        <dbReference type="ChEBI" id="CHEBI:33019"/>
        <dbReference type="ChEBI" id="CHEBI:61963"/>
        <dbReference type="ChEBI" id="CHEBI:65315"/>
        <dbReference type="ChEBI" id="CHEBI:87170"/>
        <dbReference type="ChEBI" id="CHEBI:456215"/>
        <dbReference type="EC" id="2.8.1.13"/>
    </reaction>
</comment>
<dbReference type="Proteomes" id="UP000740557">
    <property type="component" value="Unassembled WGS sequence"/>
</dbReference>
<dbReference type="EC" id="2.8.1.13" evidence="9"/>
<dbReference type="InterPro" id="IPR046884">
    <property type="entry name" value="MnmA-like_central"/>
</dbReference>
<keyword evidence="4 9" id="KW-0547">Nucleotide-binding</keyword>
<dbReference type="CDD" id="cd01998">
    <property type="entry name" value="MnmA_TRMU-like"/>
    <property type="match status" value="1"/>
</dbReference>
<dbReference type="PANTHER" id="PTHR11933">
    <property type="entry name" value="TRNA 5-METHYLAMINOMETHYL-2-THIOURIDYLATE -METHYLTRANSFERASE"/>
    <property type="match status" value="1"/>
</dbReference>
<keyword evidence="3 9" id="KW-0819">tRNA processing</keyword>
<evidence type="ECO:0000256" key="8">
    <source>
        <dbReference type="ARBA" id="ARBA00051542"/>
    </source>
</evidence>
<dbReference type="AlphaFoldDB" id="A0A955EBN2"/>
<dbReference type="EMBL" id="JAGQNX010000012">
    <property type="protein sequence ID" value="MCA9307977.1"/>
    <property type="molecule type" value="Genomic_DNA"/>
</dbReference>
<accession>A0A955EBN2</accession>
<organism evidence="12 13">
    <name type="scientific">candidate division WWE3 bacterium</name>
    <dbReference type="NCBI Taxonomy" id="2053526"/>
    <lineage>
        <taxon>Bacteria</taxon>
        <taxon>Katanobacteria</taxon>
    </lineage>
</organism>
<dbReference type="GO" id="GO:0005524">
    <property type="term" value="F:ATP binding"/>
    <property type="evidence" value="ECO:0007669"/>
    <property type="project" value="UniProtKB-KW"/>
</dbReference>
<evidence type="ECO:0000256" key="3">
    <source>
        <dbReference type="ARBA" id="ARBA00022694"/>
    </source>
</evidence>
<comment type="caution">
    <text evidence="9">Lacks conserved residue(s) required for the propagation of feature annotation.</text>
</comment>
<name>A0A955EBN2_UNCKA</name>
<feature type="binding site" evidence="9">
    <location>
        <position position="126"/>
    </location>
    <ligand>
        <name>ATP</name>
        <dbReference type="ChEBI" id="CHEBI:30616"/>
    </ligand>
</feature>
<keyword evidence="5 9" id="KW-0067">ATP-binding</keyword>
<feature type="domain" description="tRNA-specific 2-thiouridylase MnmA-like central" evidence="11">
    <location>
        <begin position="204"/>
        <end position="268"/>
    </location>
</feature>